<dbReference type="GO" id="GO:0030115">
    <property type="term" value="C:S-layer"/>
    <property type="evidence" value="ECO:0007669"/>
    <property type="project" value="UniProtKB-SubCell"/>
</dbReference>
<reference evidence="4" key="1">
    <citation type="submission" date="2020-06" db="EMBL/GenBank/DDBJ databases">
        <title>Unique genomic features of the anaerobic methanotrophic archaea.</title>
        <authorList>
            <person name="Chadwick G.L."/>
            <person name="Skennerton C.T."/>
            <person name="Laso-Perez R."/>
            <person name="Leu A.O."/>
            <person name="Speth D.R."/>
            <person name="Yu H."/>
            <person name="Morgan-Lang C."/>
            <person name="Hatzenpichler R."/>
            <person name="Goudeau D."/>
            <person name="Malmstrom R."/>
            <person name="Brazelton W.J."/>
            <person name="Woyke T."/>
            <person name="Hallam S.J."/>
            <person name="Tyson G.W."/>
            <person name="Wegener G."/>
            <person name="Boetius A."/>
            <person name="Orphan V."/>
        </authorList>
    </citation>
    <scope>NUCLEOTIDE SEQUENCE</scope>
</reference>
<gene>
    <name evidence="4" type="ORF">MDNCFBIC_00012</name>
</gene>
<dbReference type="EMBL" id="MT631502">
    <property type="protein sequence ID" value="QNO52142.1"/>
    <property type="molecule type" value="Genomic_DNA"/>
</dbReference>
<dbReference type="InterPro" id="IPR026371">
    <property type="entry name" value="PGF_CTERM"/>
</dbReference>
<dbReference type="NCBIfam" id="TIGR04126">
    <property type="entry name" value="PGF_CTERM"/>
    <property type="match status" value="1"/>
</dbReference>
<sequence>MIKTIRMLALFSLLISVVISVTPSALAAERIVNGGFETGDLSNWNTATGFITDGYHHSGSYGTALYFASIDQTFDPAVTATRDLTFYWHERFASGPNGYLKVWIRYEGEDWVETTKTGVVVNDGVSPSTWFKYTATVDTTKAITGVRIGRIAEGEGYIDDVSLSTPGFEALFAVAGVLAVAYILRRRR</sequence>
<organism evidence="4">
    <name type="scientific">Candidatus Methanophagaceae archaeon ANME-1 ERB6</name>
    <dbReference type="NCBI Taxonomy" id="2759912"/>
    <lineage>
        <taxon>Archaea</taxon>
        <taxon>Methanobacteriati</taxon>
        <taxon>Methanobacteriota</taxon>
        <taxon>Stenosarchaea group</taxon>
        <taxon>Methanomicrobia</taxon>
        <taxon>Candidatus Methanophagales</taxon>
        <taxon>Candidatus Methanophagaceae</taxon>
    </lineage>
</organism>
<evidence type="ECO:0000259" key="3">
    <source>
        <dbReference type="Pfam" id="PF18204"/>
    </source>
</evidence>
<keyword evidence="2" id="KW-0472">Membrane</keyword>
<dbReference type="Pfam" id="PF18204">
    <property type="entry name" value="PGF-CTERM"/>
    <property type="match status" value="1"/>
</dbReference>
<dbReference type="AlphaFoldDB" id="A0A7G9YVV8"/>
<protein>
    <recommendedName>
        <fullName evidence="3">PGF-CTERM archaeal protein-sorting signal domain-containing protein</fullName>
    </recommendedName>
</protein>
<evidence type="ECO:0000256" key="2">
    <source>
        <dbReference type="SAM" id="Phobius"/>
    </source>
</evidence>
<keyword evidence="2" id="KW-0812">Transmembrane</keyword>
<evidence type="ECO:0000256" key="1">
    <source>
        <dbReference type="ARBA" id="ARBA00022729"/>
    </source>
</evidence>
<dbReference type="Gene3D" id="2.60.120.260">
    <property type="entry name" value="Galactose-binding domain-like"/>
    <property type="match status" value="1"/>
</dbReference>
<accession>A0A7G9YVV8</accession>
<proteinExistence type="predicted"/>
<dbReference type="GO" id="GO:0005886">
    <property type="term" value="C:plasma membrane"/>
    <property type="evidence" value="ECO:0007669"/>
    <property type="project" value="UniProtKB-SubCell"/>
</dbReference>
<evidence type="ECO:0000313" key="4">
    <source>
        <dbReference type="EMBL" id="QNO52142.1"/>
    </source>
</evidence>
<keyword evidence="1" id="KW-0732">Signal</keyword>
<keyword evidence="2" id="KW-1133">Transmembrane helix</keyword>
<feature type="transmembrane region" description="Helical" evidence="2">
    <location>
        <begin position="167"/>
        <end position="184"/>
    </location>
</feature>
<name>A0A7G9YVV8_9EURY</name>
<feature type="domain" description="PGF-CTERM archaeal protein-sorting signal" evidence="3">
    <location>
        <begin position="165"/>
        <end position="187"/>
    </location>
</feature>